<feature type="region of interest" description="Disordered" evidence="1">
    <location>
        <begin position="106"/>
        <end position="177"/>
    </location>
</feature>
<gene>
    <name evidence="2" type="ORF">PCOR1329_LOCUS73812</name>
</gene>
<evidence type="ECO:0000256" key="1">
    <source>
        <dbReference type="SAM" id="MobiDB-lite"/>
    </source>
</evidence>
<keyword evidence="3" id="KW-1185">Reference proteome</keyword>
<feature type="region of interest" description="Disordered" evidence="1">
    <location>
        <begin position="328"/>
        <end position="347"/>
    </location>
</feature>
<dbReference type="Proteomes" id="UP001189429">
    <property type="component" value="Unassembled WGS sequence"/>
</dbReference>
<comment type="caution">
    <text evidence="2">The sequence shown here is derived from an EMBL/GenBank/DDBJ whole genome shotgun (WGS) entry which is preliminary data.</text>
</comment>
<evidence type="ECO:0000313" key="3">
    <source>
        <dbReference type="Proteomes" id="UP001189429"/>
    </source>
</evidence>
<name>A0ABN9X697_9DINO</name>
<proteinExistence type="predicted"/>
<sequence>MQVVCPLECLGEAAAALADKQVKVLVLHDAAIVELALSKAQRDVESLTACVSAPADPGCDAEAKVEEIKESFLQLLGGLAPKALPLTQAAPFASSEGVQAAVGAGKGHGAAVGAGGDPAGTDGGVQGQVAEPEDHGRLVEPKAPGEGAARGGTASAVGGTAGALPDGAPPKRAAEEQGTYLSAPEAGSDLQAAGRAGVGAGASAGQHGVPSVGPALEAASECGLGASPFGSFEWDAKEAALAPGQGSIQTAGAGACQRDKQGEHAMKVAPVELVKTFDLDVLDGGISTECEVAGALQVAAAAGFRTVNSKEKKQRKLLDLERSLRRPGWETDRDTEPPEVPNAEHQRAGLEWIMEQLVARAKDEALRFPELWD</sequence>
<protein>
    <submittedName>
        <fullName evidence="2">Uncharacterized protein</fullName>
    </submittedName>
</protein>
<dbReference type="EMBL" id="CAUYUJ010019962">
    <property type="protein sequence ID" value="CAK0894912.1"/>
    <property type="molecule type" value="Genomic_DNA"/>
</dbReference>
<reference evidence="2" key="1">
    <citation type="submission" date="2023-10" db="EMBL/GenBank/DDBJ databases">
        <authorList>
            <person name="Chen Y."/>
            <person name="Shah S."/>
            <person name="Dougan E. K."/>
            <person name="Thang M."/>
            <person name="Chan C."/>
        </authorList>
    </citation>
    <scope>NUCLEOTIDE SEQUENCE [LARGE SCALE GENOMIC DNA]</scope>
</reference>
<evidence type="ECO:0000313" key="2">
    <source>
        <dbReference type="EMBL" id="CAK0894912.1"/>
    </source>
</evidence>
<accession>A0ABN9X697</accession>
<feature type="compositionally biased region" description="Gly residues" evidence="1">
    <location>
        <begin position="106"/>
        <end position="126"/>
    </location>
</feature>
<organism evidence="2 3">
    <name type="scientific">Prorocentrum cordatum</name>
    <dbReference type="NCBI Taxonomy" id="2364126"/>
    <lineage>
        <taxon>Eukaryota</taxon>
        <taxon>Sar</taxon>
        <taxon>Alveolata</taxon>
        <taxon>Dinophyceae</taxon>
        <taxon>Prorocentrales</taxon>
        <taxon>Prorocentraceae</taxon>
        <taxon>Prorocentrum</taxon>
    </lineage>
</organism>